<protein>
    <submittedName>
        <fullName evidence="2">Uncharacterized protein</fullName>
    </submittedName>
</protein>
<feature type="region of interest" description="Disordered" evidence="1">
    <location>
        <begin position="112"/>
        <end position="144"/>
    </location>
</feature>
<dbReference type="Proteomes" id="UP001153269">
    <property type="component" value="Unassembled WGS sequence"/>
</dbReference>
<accession>A0A9N7UCT8</accession>
<dbReference type="AlphaFoldDB" id="A0A9N7UCT8"/>
<gene>
    <name evidence="2" type="ORF">PLEPLA_LOCUS15864</name>
</gene>
<evidence type="ECO:0000256" key="1">
    <source>
        <dbReference type="SAM" id="MobiDB-lite"/>
    </source>
</evidence>
<organism evidence="2 3">
    <name type="scientific">Pleuronectes platessa</name>
    <name type="common">European plaice</name>
    <dbReference type="NCBI Taxonomy" id="8262"/>
    <lineage>
        <taxon>Eukaryota</taxon>
        <taxon>Metazoa</taxon>
        <taxon>Chordata</taxon>
        <taxon>Craniata</taxon>
        <taxon>Vertebrata</taxon>
        <taxon>Euteleostomi</taxon>
        <taxon>Actinopterygii</taxon>
        <taxon>Neopterygii</taxon>
        <taxon>Teleostei</taxon>
        <taxon>Neoteleostei</taxon>
        <taxon>Acanthomorphata</taxon>
        <taxon>Carangaria</taxon>
        <taxon>Pleuronectiformes</taxon>
        <taxon>Pleuronectoidei</taxon>
        <taxon>Pleuronectidae</taxon>
        <taxon>Pleuronectes</taxon>
    </lineage>
</organism>
<reference evidence="2" key="1">
    <citation type="submission" date="2020-03" db="EMBL/GenBank/DDBJ databases">
        <authorList>
            <person name="Weist P."/>
        </authorList>
    </citation>
    <scope>NUCLEOTIDE SEQUENCE</scope>
</reference>
<evidence type="ECO:0000313" key="2">
    <source>
        <dbReference type="EMBL" id="CAB1427919.1"/>
    </source>
</evidence>
<name>A0A9N7UCT8_PLEPL</name>
<evidence type="ECO:0000313" key="3">
    <source>
        <dbReference type="Proteomes" id="UP001153269"/>
    </source>
</evidence>
<sequence>MFHCRLITRAATDQPSVDRTPNSEERKLPPVLGLPLVLMAGDIRCVEVKPISLPDDLITSSRLQSVQQFRDKDIQTSHFISPVAEERTPSSPCCTVSIQRLHLNSCCNQDDQMIGRTEPSKTSRTHAPPTDPQRSPQHQISRSQ</sequence>
<feature type="compositionally biased region" description="Polar residues" evidence="1">
    <location>
        <begin position="132"/>
        <end position="144"/>
    </location>
</feature>
<dbReference type="EMBL" id="CADEAL010001004">
    <property type="protein sequence ID" value="CAB1427919.1"/>
    <property type="molecule type" value="Genomic_DNA"/>
</dbReference>
<comment type="caution">
    <text evidence="2">The sequence shown here is derived from an EMBL/GenBank/DDBJ whole genome shotgun (WGS) entry which is preliminary data.</text>
</comment>
<keyword evidence="3" id="KW-1185">Reference proteome</keyword>
<proteinExistence type="predicted"/>